<evidence type="ECO:0000256" key="4">
    <source>
        <dbReference type="SAM" id="Coils"/>
    </source>
</evidence>
<evidence type="ECO:0000256" key="2">
    <source>
        <dbReference type="ARBA" id="ARBA00022833"/>
    </source>
</evidence>
<proteinExistence type="predicted"/>
<dbReference type="PROSITE" id="PS52039">
    <property type="entry name" value="TOPO_IA_2"/>
    <property type="match status" value="1"/>
</dbReference>
<dbReference type="PANTHER" id="PTHR11390:SF26">
    <property type="entry name" value="DNA TOPOISOMERASE 1"/>
    <property type="match status" value="1"/>
</dbReference>
<evidence type="ECO:0000256" key="3">
    <source>
        <dbReference type="ARBA" id="ARBA00023235"/>
    </source>
</evidence>
<dbReference type="Pfam" id="PF01131">
    <property type="entry name" value="Topoisom_bac"/>
    <property type="match status" value="1"/>
</dbReference>
<dbReference type="GO" id="GO:0046872">
    <property type="term" value="F:metal ion binding"/>
    <property type="evidence" value="ECO:0007669"/>
    <property type="project" value="UniProtKB-KW"/>
</dbReference>
<keyword evidence="1" id="KW-0479">Metal-binding</keyword>
<evidence type="ECO:0000313" key="6">
    <source>
        <dbReference type="EMBL" id="EFD92571.1"/>
    </source>
</evidence>
<dbReference type="InterPro" id="IPR023405">
    <property type="entry name" value="Topo_IA_core_domain"/>
</dbReference>
<dbReference type="GO" id="GO:0006281">
    <property type="term" value="P:DNA repair"/>
    <property type="evidence" value="ECO:0007669"/>
    <property type="project" value="TreeGrafter"/>
</dbReference>
<dbReference type="GO" id="GO:0006265">
    <property type="term" value="P:DNA topological change"/>
    <property type="evidence" value="ECO:0007669"/>
    <property type="project" value="InterPro"/>
</dbReference>
<organism evidence="6 7">
    <name type="scientific">Candidatus Parvarchaeum acidophilus ARMAN-5</name>
    <dbReference type="NCBI Taxonomy" id="662762"/>
    <lineage>
        <taxon>Archaea</taxon>
        <taxon>Candidatus Parvarchaeota</taxon>
        <taxon>Candidatus Parvarchaeum</taxon>
    </lineage>
</organism>
<dbReference type="Pfam" id="PF01396">
    <property type="entry name" value="Zn_ribbon_Top1"/>
    <property type="match status" value="2"/>
</dbReference>
<evidence type="ECO:0000313" key="7">
    <source>
        <dbReference type="Proteomes" id="UP000009376"/>
    </source>
</evidence>
<evidence type="ECO:0000259" key="5">
    <source>
        <dbReference type="PROSITE" id="PS52039"/>
    </source>
</evidence>
<dbReference type="GO" id="GO:0005694">
    <property type="term" value="C:chromosome"/>
    <property type="evidence" value="ECO:0007669"/>
    <property type="project" value="InterPro"/>
</dbReference>
<dbReference type="PANTHER" id="PTHR11390">
    <property type="entry name" value="PROKARYOTIC DNA TOPOISOMERASE"/>
    <property type="match status" value="1"/>
</dbReference>
<dbReference type="SUPFAM" id="SSF56712">
    <property type="entry name" value="Prokaryotic type I DNA topoisomerase"/>
    <property type="match status" value="1"/>
</dbReference>
<evidence type="ECO:0000256" key="1">
    <source>
        <dbReference type="ARBA" id="ARBA00022723"/>
    </source>
</evidence>
<dbReference type="InterPro" id="IPR013824">
    <property type="entry name" value="Topo_IA_cen_sub1"/>
</dbReference>
<dbReference type="GO" id="GO:0003917">
    <property type="term" value="F:DNA topoisomerase type I (single strand cut, ATP-independent) activity"/>
    <property type="evidence" value="ECO:0007669"/>
    <property type="project" value="InterPro"/>
</dbReference>
<reference evidence="6 7" key="1">
    <citation type="journal article" date="2010" name="Proc. Natl. Acad. Sci. U.S.A.">
        <title>Enigmatic, ultrasmall, uncultivated Archaea.</title>
        <authorList>
            <person name="Baker B.J."/>
            <person name="Comolli L.R."/>
            <person name="Dick G.J."/>
            <person name="Hauser L.J."/>
            <person name="Hyatt D."/>
            <person name="Dill B.D."/>
            <person name="Land M.L."/>
            <person name="Verberkmoes N.C."/>
            <person name="Hettich R.L."/>
            <person name="Banfield J.F."/>
        </authorList>
    </citation>
    <scope>NUCLEOTIDE SEQUENCE [LARGE SCALE GENOMIC DNA]</scope>
</reference>
<dbReference type="GO" id="GO:0003677">
    <property type="term" value="F:DNA binding"/>
    <property type="evidence" value="ECO:0007669"/>
    <property type="project" value="InterPro"/>
</dbReference>
<dbReference type="Gene3D" id="3.30.65.10">
    <property type="entry name" value="Bacterial Topoisomerase I, domain 1"/>
    <property type="match status" value="1"/>
</dbReference>
<feature type="domain" description="Topo IA-type catalytic" evidence="5">
    <location>
        <begin position="1"/>
        <end position="139"/>
    </location>
</feature>
<feature type="coiled-coil region" evidence="4">
    <location>
        <begin position="110"/>
        <end position="159"/>
    </location>
</feature>
<keyword evidence="2" id="KW-0862">Zinc</keyword>
<dbReference type="Proteomes" id="UP000009376">
    <property type="component" value="Unassembled WGS sequence"/>
</dbReference>
<keyword evidence="3 6" id="KW-0413">Isomerase</keyword>
<dbReference type="InterPro" id="IPR000380">
    <property type="entry name" value="Topo_IA"/>
</dbReference>
<dbReference type="AlphaFoldDB" id="D6GW39"/>
<dbReference type="GO" id="GO:0006310">
    <property type="term" value="P:DNA recombination"/>
    <property type="evidence" value="ECO:0007669"/>
    <property type="project" value="TreeGrafter"/>
</dbReference>
<dbReference type="InterPro" id="IPR013498">
    <property type="entry name" value="Topo_IA_Znf"/>
</dbReference>
<keyword evidence="4" id="KW-0175">Coiled coil</keyword>
<gene>
    <name evidence="6" type="ORF">BJBARM5_0709</name>
</gene>
<dbReference type="Gene3D" id="1.10.460.10">
    <property type="entry name" value="Topoisomerase I, domain 2"/>
    <property type="match status" value="1"/>
</dbReference>
<protein>
    <submittedName>
        <fullName evidence="6">DNA topoisomerase type IA zn finger domain protein</fullName>
    </submittedName>
</protein>
<accession>D6GW39</accession>
<name>D6GW39_PARA5</name>
<sequence length="252" mass="28695">MERSYTFSKYEENILPAIEEGETLTVKNIDESEEQTSPPGNYSQGGILKIMEELNLGTKATRPEILKKLMERRYISASRTLIPSEVAFAVIENIKKVSDEITGPGLTATIEKEMKKIEEGEKKKEDVVNESRIMLKAVLKDLQSKRKEIKELMHKALLQQYIFGVCPKSGGKLKLVISKKSHKRFVGCSDYPKCHFGMPLPQSGYIFISPQTCQKCGIHMIEWRGKESRRTYIFCVNPACKTEKKKVTAKKK</sequence>
<dbReference type="InterPro" id="IPR013497">
    <property type="entry name" value="Topo_IA_cen"/>
</dbReference>
<dbReference type="EMBL" id="GG745572">
    <property type="protein sequence ID" value="EFD92571.1"/>
    <property type="molecule type" value="Genomic_DNA"/>
</dbReference>